<organism evidence="2 3">
    <name type="scientific">Schizopora paradoxa</name>
    <dbReference type="NCBI Taxonomy" id="27342"/>
    <lineage>
        <taxon>Eukaryota</taxon>
        <taxon>Fungi</taxon>
        <taxon>Dikarya</taxon>
        <taxon>Basidiomycota</taxon>
        <taxon>Agaricomycotina</taxon>
        <taxon>Agaricomycetes</taxon>
        <taxon>Hymenochaetales</taxon>
        <taxon>Schizoporaceae</taxon>
        <taxon>Schizopora</taxon>
    </lineage>
</organism>
<sequence>MPAARTQRKKTQPLFTNKLQPLPSDIAASKSINLVNDDMNSKEDKSVAANKKHQKPQILRYNYKLNGETKIVKQRKHRERQEGEILLDFKPKKKIEIIKGNHNSLPTMDVQGPVVKEDLNETGYRAADPCPQNLPLPWQFNMPMDPDGNMMFGNEFANNLFPFDPIFPVHPEFYDNNFPGVYDDFSSSSGQ</sequence>
<dbReference type="Proteomes" id="UP000053477">
    <property type="component" value="Unassembled WGS sequence"/>
</dbReference>
<keyword evidence="3" id="KW-1185">Reference proteome</keyword>
<dbReference type="AlphaFoldDB" id="A0A0H2RB14"/>
<protein>
    <submittedName>
        <fullName evidence="2">Uncharacterized protein</fullName>
    </submittedName>
</protein>
<reference evidence="2 3" key="1">
    <citation type="submission" date="2015-04" db="EMBL/GenBank/DDBJ databases">
        <title>Complete genome sequence of Schizopora paradoxa KUC8140, a cosmopolitan wood degrader in East Asia.</title>
        <authorList>
            <consortium name="DOE Joint Genome Institute"/>
            <person name="Min B."/>
            <person name="Park H."/>
            <person name="Jang Y."/>
            <person name="Kim J.-J."/>
            <person name="Kim K.H."/>
            <person name="Pangilinan J."/>
            <person name="Lipzen A."/>
            <person name="Riley R."/>
            <person name="Grigoriev I.V."/>
            <person name="Spatafora J.W."/>
            <person name="Choi I.-G."/>
        </authorList>
    </citation>
    <scope>NUCLEOTIDE SEQUENCE [LARGE SCALE GENOMIC DNA]</scope>
    <source>
        <strain evidence="2 3">KUC8140</strain>
    </source>
</reference>
<accession>A0A0H2RB14</accession>
<name>A0A0H2RB14_9AGAM</name>
<evidence type="ECO:0000256" key="1">
    <source>
        <dbReference type="SAM" id="MobiDB-lite"/>
    </source>
</evidence>
<dbReference type="EMBL" id="KQ086086">
    <property type="protein sequence ID" value="KLO08572.1"/>
    <property type="molecule type" value="Genomic_DNA"/>
</dbReference>
<proteinExistence type="predicted"/>
<gene>
    <name evidence="2" type="ORF">SCHPADRAFT_602793</name>
</gene>
<dbReference type="InParanoid" id="A0A0H2RB14"/>
<feature type="compositionally biased region" description="Basic residues" evidence="1">
    <location>
        <begin position="1"/>
        <end position="11"/>
    </location>
</feature>
<feature type="region of interest" description="Disordered" evidence="1">
    <location>
        <begin position="1"/>
        <end position="22"/>
    </location>
</feature>
<evidence type="ECO:0000313" key="3">
    <source>
        <dbReference type="Proteomes" id="UP000053477"/>
    </source>
</evidence>
<evidence type="ECO:0000313" key="2">
    <source>
        <dbReference type="EMBL" id="KLO08572.1"/>
    </source>
</evidence>